<dbReference type="Pfam" id="PF02458">
    <property type="entry name" value="Transferase"/>
    <property type="match status" value="1"/>
</dbReference>
<name>A0AAW1HPG0_SAPOF</name>
<keyword evidence="3" id="KW-1185">Reference proteome</keyword>
<evidence type="ECO:0000256" key="1">
    <source>
        <dbReference type="ARBA" id="ARBA00022679"/>
    </source>
</evidence>
<dbReference type="PANTHER" id="PTHR31896:SF12">
    <property type="entry name" value="HXXXD-TYPE ACYL-TRANSFERASE FAMILY PROTEIN"/>
    <property type="match status" value="1"/>
</dbReference>
<dbReference type="PANTHER" id="PTHR31896">
    <property type="entry name" value="FAMILY REGULATORY PROTEIN, PUTATIVE (AFU_ORTHOLOGUE AFUA_3G14730)-RELATED"/>
    <property type="match status" value="1"/>
</dbReference>
<protein>
    <submittedName>
        <fullName evidence="2">Uncharacterized protein</fullName>
    </submittedName>
</protein>
<gene>
    <name evidence="2" type="ORF">RND81_11G188400</name>
</gene>
<proteinExistence type="predicted"/>
<dbReference type="AlphaFoldDB" id="A0AAW1HPG0"/>
<accession>A0AAW1HPG0</accession>
<dbReference type="EMBL" id="JBDFQZ010000011">
    <property type="protein sequence ID" value="KAK9678108.1"/>
    <property type="molecule type" value="Genomic_DNA"/>
</dbReference>
<dbReference type="Proteomes" id="UP001443914">
    <property type="component" value="Unassembled WGS sequence"/>
</dbReference>
<dbReference type="Gene3D" id="3.30.559.10">
    <property type="entry name" value="Chloramphenicol acetyltransferase-like domain"/>
    <property type="match status" value="2"/>
</dbReference>
<organism evidence="2 3">
    <name type="scientific">Saponaria officinalis</name>
    <name type="common">Common soapwort</name>
    <name type="synonym">Lychnis saponaria</name>
    <dbReference type="NCBI Taxonomy" id="3572"/>
    <lineage>
        <taxon>Eukaryota</taxon>
        <taxon>Viridiplantae</taxon>
        <taxon>Streptophyta</taxon>
        <taxon>Embryophyta</taxon>
        <taxon>Tracheophyta</taxon>
        <taxon>Spermatophyta</taxon>
        <taxon>Magnoliopsida</taxon>
        <taxon>eudicotyledons</taxon>
        <taxon>Gunneridae</taxon>
        <taxon>Pentapetalae</taxon>
        <taxon>Caryophyllales</taxon>
        <taxon>Caryophyllaceae</taxon>
        <taxon>Caryophylleae</taxon>
        <taxon>Saponaria</taxon>
    </lineage>
</organism>
<dbReference type="InterPro" id="IPR051283">
    <property type="entry name" value="Sec_Metabolite_Acyltrans"/>
</dbReference>
<sequence length="411" mass="46060">MSTEHHSKVKLISECFIRPKHDKGEPKSRPCLNLLAGDLIVLSMHYMQRGFLYSKKPTDTSEFLDKMKNSFSYALDYYYPLAGRFVTVKYEDEQACSIYVDPNKGPGARFIHASVGVSVSDIVSYSPDALPIVRSFFELGETGVVDYDGHTRALVSIQVTELDDGIFIGFTMNHSVADGTSLWHFINSLSEIFNSLDDNMVSATPKISHVPIFDPVLPEGYSRIQKLPYLELPKELISCADVDPQLRERIFHFSSSSIAKLKEQANWERGSGLGQISSFQALAAHVWISINRARNAAVEQMTTCFVPVDIRARLNPPLSSDRFGAMVHGVFITKKVGELFENGLAWTATQLHEAITAYDEKSVLATMKAIMDNPSVIPPDDYTTESNQMQKQSQVRFAGSMRFDVYQPDFN</sequence>
<comment type="caution">
    <text evidence="2">The sequence shown here is derived from an EMBL/GenBank/DDBJ whole genome shotgun (WGS) entry which is preliminary data.</text>
</comment>
<dbReference type="GO" id="GO:0016740">
    <property type="term" value="F:transferase activity"/>
    <property type="evidence" value="ECO:0007669"/>
    <property type="project" value="UniProtKB-KW"/>
</dbReference>
<evidence type="ECO:0000313" key="2">
    <source>
        <dbReference type="EMBL" id="KAK9678108.1"/>
    </source>
</evidence>
<evidence type="ECO:0000313" key="3">
    <source>
        <dbReference type="Proteomes" id="UP001443914"/>
    </source>
</evidence>
<keyword evidence="1" id="KW-0808">Transferase</keyword>
<reference evidence="2" key="1">
    <citation type="submission" date="2024-03" db="EMBL/GenBank/DDBJ databases">
        <title>WGS assembly of Saponaria officinalis var. Norfolk2.</title>
        <authorList>
            <person name="Jenkins J."/>
            <person name="Shu S."/>
            <person name="Grimwood J."/>
            <person name="Barry K."/>
            <person name="Goodstein D."/>
            <person name="Schmutz J."/>
            <person name="Leebens-Mack J."/>
            <person name="Osbourn A."/>
        </authorList>
    </citation>
    <scope>NUCLEOTIDE SEQUENCE [LARGE SCALE GENOMIC DNA]</scope>
    <source>
        <strain evidence="2">JIC</strain>
    </source>
</reference>
<dbReference type="InterPro" id="IPR023213">
    <property type="entry name" value="CAT-like_dom_sf"/>
</dbReference>